<dbReference type="AlphaFoldDB" id="A0A225NTP8"/>
<dbReference type="Proteomes" id="UP000215377">
    <property type="component" value="Unassembled WGS sequence"/>
</dbReference>
<organism evidence="5 6">
    <name type="scientific">Marinibacterium profundimaris</name>
    <dbReference type="NCBI Taxonomy" id="1679460"/>
    <lineage>
        <taxon>Bacteria</taxon>
        <taxon>Pseudomonadati</taxon>
        <taxon>Pseudomonadota</taxon>
        <taxon>Alphaproteobacteria</taxon>
        <taxon>Rhodobacterales</taxon>
        <taxon>Paracoccaceae</taxon>
        <taxon>Marinibacterium</taxon>
    </lineage>
</organism>
<evidence type="ECO:0000259" key="4">
    <source>
        <dbReference type="PROSITE" id="PS50949"/>
    </source>
</evidence>
<keyword evidence="6" id="KW-1185">Reference proteome</keyword>
<dbReference type="PANTHER" id="PTHR43537:SF24">
    <property type="entry name" value="GLUCONATE OPERON TRANSCRIPTIONAL REPRESSOR"/>
    <property type="match status" value="1"/>
</dbReference>
<dbReference type="PANTHER" id="PTHR43537">
    <property type="entry name" value="TRANSCRIPTIONAL REGULATOR, GNTR FAMILY"/>
    <property type="match status" value="1"/>
</dbReference>
<keyword evidence="1" id="KW-0805">Transcription regulation</keyword>
<evidence type="ECO:0000313" key="5">
    <source>
        <dbReference type="EMBL" id="OWU76158.1"/>
    </source>
</evidence>
<evidence type="ECO:0000313" key="6">
    <source>
        <dbReference type="Proteomes" id="UP000215377"/>
    </source>
</evidence>
<dbReference type="SMART" id="SM00895">
    <property type="entry name" value="FCD"/>
    <property type="match status" value="1"/>
</dbReference>
<dbReference type="SUPFAM" id="SSF48008">
    <property type="entry name" value="GntR ligand-binding domain-like"/>
    <property type="match status" value="1"/>
</dbReference>
<protein>
    <submittedName>
        <fullName evidence="5">GntR family transcriptional regulator</fullName>
    </submittedName>
</protein>
<proteinExistence type="predicted"/>
<accession>A0A225NTP8</accession>
<dbReference type="Gene3D" id="1.10.10.10">
    <property type="entry name" value="Winged helix-like DNA-binding domain superfamily/Winged helix DNA-binding domain"/>
    <property type="match status" value="1"/>
</dbReference>
<dbReference type="RefSeq" id="WP_233152051.1">
    <property type="nucleotide sequence ID" value="NZ_AQQR01000002.1"/>
</dbReference>
<reference evidence="5 6" key="1">
    <citation type="submission" date="2013-04" db="EMBL/GenBank/DDBJ databases">
        <title>Oceanicola sp. 22II1-22F33 Genome Sequencing.</title>
        <authorList>
            <person name="Lai Q."/>
            <person name="Li G."/>
            <person name="Shao Z."/>
        </authorList>
    </citation>
    <scope>NUCLEOTIDE SEQUENCE [LARGE SCALE GENOMIC DNA]</scope>
    <source>
        <strain evidence="5 6">22II1-22F33</strain>
    </source>
</reference>
<dbReference type="Pfam" id="PF00392">
    <property type="entry name" value="GntR"/>
    <property type="match status" value="1"/>
</dbReference>
<keyword evidence="2" id="KW-0238">DNA-binding</keyword>
<dbReference type="SUPFAM" id="SSF46785">
    <property type="entry name" value="Winged helix' DNA-binding domain"/>
    <property type="match status" value="1"/>
</dbReference>
<dbReference type="InterPro" id="IPR008920">
    <property type="entry name" value="TF_FadR/GntR_C"/>
</dbReference>
<dbReference type="EMBL" id="AQQR01000002">
    <property type="protein sequence ID" value="OWU76158.1"/>
    <property type="molecule type" value="Genomic_DNA"/>
</dbReference>
<comment type="caution">
    <text evidence="5">The sequence shown here is derived from an EMBL/GenBank/DDBJ whole genome shotgun (WGS) entry which is preliminary data.</text>
</comment>
<dbReference type="Pfam" id="PF07729">
    <property type="entry name" value="FCD"/>
    <property type="match status" value="1"/>
</dbReference>
<name>A0A225NTP8_9RHOB</name>
<dbReference type="GO" id="GO:0003700">
    <property type="term" value="F:DNA-binding transcription factor activity"/>
    <property type="evidence" value="ECO:0007669"/>
    <property type="project" value="InterPro"/>
</dbReference>
<sequence>MNEKASIPPGTADLPEHERVYRALRALVLFGELRPGQPVTIQGLTSEIGAGMTPVREAIRRMTSDGGLIFQGNRRVSVPQLGASDVEEIQFLRRRIEPELTRRACARQTPELLDELAATDRTLDAAISAGDIAGYLRHNHRFHHLLYEAAGAPILAQTVDRLWLRFGPSLRVVCGRFGTQNLPDRHREILDAFAASDPEAAARAMDRDVTDGMTQVLEVLREGAPHP</sequence>
<dbReference type="InterPro" id="IPR036390">
    <property type="entry name" value="WH_DNA-bd_sf"/>
</dbReference>
<dbReference type="InterPro" id="IPR011711">
    <property type="entry name" value="GntR_C"/>
</dbReference>
<evidence type="ECO:0000256" key="3">
    <source>
        <dbReference type="ARBA" id="ARBA00023163"/>
    </source>
</evidence>
<keyword evidence="3" id="KW-0804">Transcription</keyword>
<dbReference type="PROSITE" id="PS50949">
    <property type="entry name" value="HTH_GNTR"/>
    <property type="match status" value="1"/>
</dbReference>
<dbReference type="InterPro" id="IPR000524">
    <property type="entry name" value="Tscrpt_reg_HTH_GntR"/>
</dbReference>
<dbReference type="GO" id="GO:0003677">
    <property type="term" value="F:DNA binding"/>
    <property type="evidence" value="ECO:0007669"/>
    <property type="project" value="UniProtKB-KW"/>
</dbReference>
<feature type="domain" description="HTH gntR-type" evidence="4">
    <location>
        <begin position="14"/>
        <end position="81"/>
    </location>
</feature>
<dbReference type="Gene3D" id="1.20.120.530">
    <property type="entry name" value="GntR ligand-binding domain-like"/>
    <property type="match status" value="1"/>
</dbReference>
<dbReference type="InterPro" id="IPR036388">
    <property type="entry name" value="WH-like_DNA-bd_sf"/>
</dbReference>
<evidence type="ECO:0000256" key="2">
    <source>
        <dbReference type="ARBA" id="ARBA00023125"/>
    </source>
</evidence>
<gene>
    <name evidence="5" type="ORF">ATO3_06745</name>
</gene>
<evidence type="ECO:0000256" key="1">
    <source>
        <dbReference type="ARBA" id="ARBA00023015"/>
    </source>
</evidence>